<dbReference type="NCBIfam" id="TIGR00031">
    <property type="entry name" value="UDP-GALP_mutase"/>
    <property type="match status" value="1"/>
</dbReference>
<dbReference type="InterPro" id="IPR004379">
    <property type="entry name" value="UDP-GALP_mutase"/>
</dbReference>
<dbReference type="PANTHER" id="PTHR21197">
    <property type="entry name" value="UDP-GALACTOPYRANOSE MUTASE"/>
    <property type="match status" value="1"/>
</dbReference>
<dbReference type="InterPro" id="IPR015899">
    <property type="entry name" value="UDP-GalPyranose_mutase_C"/>
</dbReference>
<dbReference type="SUPFAM" id="SSF54373">
    <property type="entry name" value="FAD-linked reductases, C-terminal domain"/>
    <property type="match status" value="1"/>
</dbReference>
<dbReference type="Proteomes" id="UP001368270">
    <property type="component" value="Unassembled WGS sequence"/>
</dbReference>
<evidence type="ECO:0000313" key="8">
    <source>
        <dbReference type="Proteomes" id="UP001368270"/>
    </source>
</evidence>
<comment type="cofactor">
    <cofactor evidence="1">
        <name>FAD</name>
        <dbReference type="ChEBI" id="CHEBI:57692"/>
    </cofactor>
</comment>
<dbReference type="SUPFAM" id="SSF51971">
    <property type="entry name" value="Nucleotide-binding domain"/>
    <property type="match status" value="1"/>
</dbReference>
<evidence type="ECO:0000259" key="6">
    <source>
        <dbReference type="Pfam" id="PF03275"/>
    </source>
</evidence>
<keyword evidence="4" id="KW-0274">FAD</keyword>
<dbReference type="GO" id="GO:0008767">
    <property type="term" value="F:UDP-galactopyranose mutase activity"/>
    <property type="evidence" value="ECO:0007669"/>
    <property type="project" value="UniProtKB-EC"/>
</dbReference>
<comment type="caution">
    <text evidence="7">The sequence shown here is derived from an EMBL/GenBank/DDBJ whole genome shotgun (WGS) entry which is preliminary data.</text>
</comment>
<dbReference type="PANTHER" id="PTHR21197:SF0">
    <property type="entry name" value="UDP-GALACTOPYRANOSE MUTASE"/>
    <property type="match status" value="1"/>
</dbReference>
<evidence type="ECO:0000313" key="7">
    <source>
        <dbReference type="EMBL" id="MEJ5217786.1"/>
    </source>
</evidence>
<dbReference type="Gene3D" id="3.40.50.720">
    <property type="entry name" value="NAD(P)-binding Rossmann-like Domain"/>
    <property type="match status" value="3"/>
</dbReference>
<accession>A0ABU8QEI3</accession>
<keyword evidence="8" id="KW-1185">Reference proteome</keyword>
<name>A0ABU8QEI3_9RHOB</name>
<organism evidence="7 8">
    <name type="scientific">Cognatishimia coralii</name>
    <dbReference type="NCBI Taxonomy" id="3083254"/>
    <lineage>
        <taxon>Bacteria</taxon>
        <taxon>Pseudomonadati</taxon>
        <taxon>Pseudomonadota</taxon>
        <taxon>Alphaproteobacteria</taxon>
        <taxon>Rhodobacterales</taxon>
        <taxon>Paracoccaceae</taxon>
        <taxon>Cognatishimia</taxon>
    </lineage>
</organism>
<keyword evidence="5 7" id="KW-0413">Isomerase</keyword>
<dbReference type="Pfam" id="PF03275">
    <property type="entry name" value="GLF"/>
    <property type="match status" value="1"/>
</dbReference>
<dbReference type="Pfam" id="PF13450">
    <property type="entry name" value="NAD_binding_8"/>
    <property type="match status" value="1"/>
</dbReference>
<evidence type="ECO:0000256" key="3">
    <source>
        <dbReference type="ARBA" id="ARBA00022630"/>
    </source>
</evidence>
<evidence type="ECO:0000256" key="1">
    <source>
        <dbReference type="ARBA" id="ARBA00001974"/>
    </source>
</evidence>
<sequence length="388" mass="43877">MIRRVLVVGAGLSGATLARCLAEAGQPVDVIDQRSHVAGNCHTERDDQTGILLHKYGPHIFHTNNQDVWAFVQRFAEFERFEHRVKTTVQGRIYGLPINLHTLNQFFHETWGPEAARKALAGRRHVGTEPATSFESRALRILGPDLYEAFFKHYTAKQWGRDPKTVPASVFTRLPVRFCYDDRYFSHEIQAMPRNGYTAMVAAMLDHDDISYELNTRFENSDVAGYEHVFYTGAIDAFFGCDQGALPYRTLRFEHHRAQGDFQGCAVMNYGDADVPYTRIAEHKHFAPWESHKHTIYSKEFASDAAPGDIPFYPLRPVSDESLLRQYVARAKALKSVSFLGRLGTYRYLDMDVAIAEARKVAKEFLAAKALGRKPAVFTSSPLASPAR</sequence>
<protein>
    <submittedName>
        <fullName evidence="7">UDP-galactopyranose mutase</fullName>
        <ecNumber evidence="7">5.4.99.9</ecNumber>
    </submittedName>
</protein>
<dbReference type="EC" id="5.4.99.9" evidence="7"/>
<dbReference type="EMBL" id="JBBGAZ010000002">
    <property type="protein sequence ID" value="MEJ5217786.1"/>
    <property type="molecule type" value="Genomic_DNA"/>
</dbReference>
<evidence type="ECO:0000256" key="5">
    <source>
        <dbReference type="ARBA" id="ARBA00023235"/>
    </source>
</evidence>
<dbReference type="RefSeq" id="WP_339402766.1">
    <property type="nucleotide sequence ID" value="NZ_JBBGAZ010000002.1"/>
</dbReference>
<proteinExistence type="inferred from homology"/>
<comment type="similarity">
    <text evidence="2">Belongs to the UDP-galactopyranose/dTDP-fucopyranose mutase family.</text>
</comment>
<evidence type="ECO:0000256" key="4">
    <source>
        <dbReference type="ARBA" id="ARBA00022827"/>
    </source>
</evidence>
<reference evidence="7 8" key="1">
    <citation type="submission" date="2024-03" db="EMBL/GenBank/DDBJ databases">
        <title>Cognatishimia coralii sp. nov., a marine bacterium isolated from coral surrounding seawater.</title>
        <authorList>
            <person name="Liu X."/>
            <person name="Liu S."/>
            <person name="Sun H."/>
            <person name="Zhang Y."/>
        </authorList>
    </citation>
    <scope>NUCLEOTIDE SEQUENCE [LARGE SCALE GENOMIC DNA]</scope>
    <source>
        <strain evidence="7 8">D5M38</strain>
    </source>
</reference>
<evidence type="ECO:0000256" key="2">
    <source>
        <dbReference type="ARBA" id="ARBA00009321"/>
    </source>
</evidence>
<feature type="domain" description="UDP-galactopyranose mutase C-terminal" evidence="6">
    <location>
        <begin position="149"/>
        <end position="348"/>
    </location>
</feature>
<keyword evidence="3" id="KW-0285">Flavoprotein</keyword>
<gene>
    <name evidence="7" type="primary">glf</name>
    <name evidence="7" type="ORF">WG622_06010</name>
</gene>